<organism evidence="2 3">
    <name type="scientific">Candidatus Muproteobacteria bacterium RBG_16_64_10</name>
    <dbReference type="NCBI Taxonomy" id="1817757"/>
    <lineage>
        <taxon>Bacteria</taxon>
        <taxon>Pseudomonadati</taxon>
        <taxon>Pseudomonadota</taxon>
        <taxon>Candidatus Muproteobacteria</taxon>
    </lineage>
</organism>
<dbReference type="SMART" id="SM00966">
    <property type="entry name" value="SpoVT_AbrB"/>
    <property type="match status" value="1"/>
</dbReference>
<evidence type="ECO:0000313" key="2">
    <source>
        <dbReference type="EMBL" id="OGI38859.1"/>
    </source>
</evidence>
<dbReference type="EMBL" id="MFSR01000062">
    <property type="protein sequence ID" value="OGI38859.1"/>
    <property type="molecule type" value="Genomic_DNA"/>
</dbReference>
<evidence type="ECO:0000259" key="1">
    <source>
        <dbReference type="SMART" id="SM00966"/>
    </source>
</evidence>
<evidence type="ECO:0000313" key="3">
    <source>
        <dbReference type="Proteomes" id="UP000179334"/>
    </source>
</evidence>
<protein>
    <recommendedName>
        <fullName evidence="1">SpoVT-AbrB domain-containing protein</fullName>
    </recommendedName>
</protein>
<dbReference type="GO" id="GO:0003677">
    <property type="term" value="F:DNA binding"/>
    <property type="evidence" value="ECO:0007669"/>
    <property type="project" value="InterPro"/>
</dbReference>
<proteinExistence type="predicted"/>
<name>A0A1F6T1P4_9PROT</name>
<dbReference type="AlphaFoldDB" id="A0A1F6T1P4"/>
<reference evidence="2 3" key="1">
    <citation type="journal article" date="2016" name="Nat. Commun.">
        <title>Thousands of microbial genomes shed light on interconnected biogeochemical processes in an aquifer system.</title>
        <authorList>
            <person name="Anantharaman K."/>
            <person name="Brown C.T."/>
            <person name="Hug L.A."/>
            <person name="Sharon I."/>
            <person name="Castelle C.J."/>
            <person name="Probst A.J."/>
            <person name="Thomas B.C."/>
            <person name="Singh A."/>
            <person name="Wilkins M.J."/>
            <person name="Karaoz U."/>
            <person name="Brodie E.L."/>
            <person name="Williams K.H."/>
            <person name="Hubbard S.S."/>
            <person name="Banfield J.F."/>
        </authorList>
    </citation>
    <scope>NUCLEOTIDE SEQUENCE [LARGE SCALE GENOMIC DNA]</scope>
</reference>
<dbReference type="NCBIfam" id="TIGR01439">
    <property type="entry name" value="lp_hng_hel_AbrB"/>
    <property type="match status" value="1"/>
</dbReference>
<dbReference type="Pfam" id="PF04014">
    <property type="entry name" value="MazE_antitoxin"/>
    <property type="match status" value="1"/>
</dbReference>
<comment type="caution">
    <text evidence="2">The sequence shown here is derived from an EMBL/GenBank/DDBJ whole genome shotgun (WGS) entry which is preliminary data.</text>
</comment>
<feature type="domain" description="SpoVT-AbrB" evidence="1">
    <location>
        <begin position="3"/>
        <end position="50"/>
    </location>
</feature>
<gene>
    <name evidence="2" type="ORF">A2V91_00770</name>
</gene>
<dbReference type="SUPFAM" id="SSF89447">
    <property type="entry name" value="AbrB/MazE/MraZ-like"/>
    <property type="match status" value="1"/>
</dbReference>
<dbReference type="InterPro" id="IPR037914">
    <property type="entry name" value="SpoVT-AbrB_sf"/>
</dbReference>
<dbReference type="InterPro" id="IPR007159">
    <property type="entry name" value="SpoVT-AbrB_dom"/>
</dbReference>
<dbReference type="Proteomes" id="UP000179334">
    <property type="component" value="Unassembled WGS sequence"/>
</dbReference>
<dbReference type="Gene3D" id="2.10.260.10">
    <property type="match status" value="1"/>
</dbReference>
<accession>A0A1F6T1P4</accession>
<sequence length="76" mass="9006">MYAYITAKGRIVIPSEIWREFRMREGTRVRIDVDEQTRRIILTPITRERTQSLRGKYKGKGLLKVLTAEKKREKGL</sequence>